<dbReference type="AlphaFoldDB" id="A0A0F8W2Y8"/>
<evidence type="ECO:0000256" key="3">
    <source>
        <dbReference type="ARBA" id="ARBA00022448"/>
    </source>
</evidence>
<dbReference type="InterPro" id="IPR000914">
    <property type="entry name" value="SBP_5_dom"/>
</dbReference>
<comment type="caution">
    <text evidence="6">The sequence shown here is derived from an EMBL/GenBank/DDBJ whole genome shotgun (WGS) entry which is preliminary data.</text>
</comment>
<comment type="subcellular location">
    <subcellularLocation>
        <location evidence="1">Cell envelope</location>
    </subcellularLocation>
</comment>
<feature type="non-terminal residue" evidence="6">
    <location>
        <position position="1"/>
    </location>
</feature>
<dbReference type="Pfam" id="PF00496">
    <property type="entry name" value="SBP_bac_5"/>
    <property type="match status" value="1"/>
</dbReference>
<proteinExistence type="inferred from homology"/>
<feature type="domain" description="Solute-binding protein family 5" evidence="5">
    <location>
        <begin position="5"/>
        <end position="157"/>
    </location>
</feature>
<dbReference type="GO" id="GO:1904680">
    <property type="term" value="F:peptide transmembrane transporter activity"/>
    <property type="evidence" value="ECO:0007669"/>
    <property type="project" value="TreeGrafter"/>
</dbReference>
<name>A0A0F8W2Y8_9ZZZZ</name>
<keyword evidence="4" id="KW-0732">Signal</keyword>
<evidence type="ECO:0000256" key="4">
    <source>
        <dbReference type="ARBA" id="ARBA00022729"/>
    </source>
</evidence>
<evidence type="ECO:0000259" key="5">
    <source>
        <dbReference type="Pfam" id="PF00496"/>
    </source>
</evidence>
<sequence>YIPDPVVGDLNVRLALSRAIDRDVFAEVVFEGGVIPTTNWVPAEEPGANEAGIFDDIVGFDPEAAAAALAEAGYPDGEGFPTLTILVRDTPANICEAEFEQESFRTILGIDIDVEVVDGPTRSARFTGEDFELFPGGWIQDYPDPENWILGLYDTGGSLNNYNCSDPEIDDLVDKARFNTNNEERLQQYKEINELIATRVCGIGLGLHLANHYLIKPYTVGLAENGAGQDAVIAGDWIAEAWGRSE</sequence>
<dbReference type="SUPFAM" id="SSF53850">
    <property type="entry name" value="Periplasmic binding protein-like II"/>
    <property type="match status" value="1"/>
</dbReference>
<dbReference type="GO" id="GO:0015833">
    <property type="term" value="P:peptide transport"/>
    <property type="evidence" value="ECO:0007669"/>
    <property type="project" value="TreeGrafter"/>
</dbReference>
<dbReference type="Gene3D" id="3.10.105.10">
    <property type="entry name" value="Dipeptide-binding Protein, Domain 3"/>
    <property type="match status" value="1"/>
</dbReference>
<evidence type="ECO:0000256" key="1">
    <source>
        <dbReference type="ARBA" id="ARBA00004196"/>
    </source>
</evidence>
<protein>
    <recommendedName>
        <fullName evidence="5">Solute-binding protein family 5 domain-containing protein</fullName>
    </recommendedName>
</protein>
<reference evidence="6" key="1">
    <citation type="journal article" date="2015" name="Nature">
        <title>Complex archaea that bridge the gap between prokaryotes and eukaryotes.</title>
        <authorList>
            <person name="Spang A."/>
            <person name="Saw J.H."/>
            <person name="Jorgensen S.L."/>
            <person name="Zaremba-Niedzwiedzka K."/>
            <person name="Martijn J."/>
            <person name="Lind A.E."/>
            <person name="van Eijk R."/>
            <person name="Schleper C."/>
            <person name="Guy L."/>
            <person name="Ettema T.J."/>
        </authorList>
    </citation>
    <scope>NUCLEOTIDE SEQUENCE</scope>
</reference>
<dbReference type="EMBL" id="LAZR01067761">
    <property type="protein sequence ID" value="KKK50948.1"/>
    <property type="molecule type" value="Genomic_DNA"/>
</dbReference>
<dbReference type="InterPro" id="IPR039424">
    <property type="entry name" value="SBP_5"/>
</dbReference>
<evidence type="ECO:0000313" key="6">
    <source>
        <dbReference type="EMBL" id="KKK50948.1"/>
    </source>
</evidence>
<accession>A0A0F8W2Y8</accession>
<comment type="similarity">
    <text evidence="2">Belongs to the bacterial solute-binding protein 5 family.</text>
</comment>
<dbReference type="PANTHER" id="PTHR30290">
    <property type="entry name" value="PERIPLASMIC BINDING COMPONENT OF ABC TRANSPORTER"/>
    <property type="match status" value="1"/>
</dbReference>
<keyword evidence="3" id="KW-0813">Transport</keyword>
<organism evidence="6">
    <name type="scientific">marine sediment metagenome</name>
    <dbReference type="NCBI Taxonomy" id="412755"/>
    <lineage>
        <taxon>unclassified sequences</taxon>
        <taxon>metagenomes</taxon>
        <taxon>ecological metagenomes</taxon>
    </lineage>
</organism>
<gene>
    <name evidence="6" type="ORF">LCGC14_3119900</name>
</gene>
<dbReference type="PANTHER" id="PTHR30290:SF10">
    <property type="entry name" value="PERIPLASMIC OLIGOPEPTIDE-BINDING PROTEIN-RELATED"/>
    <property type="match status" value="1"/>
</dbReference>
<dbReference type="GO" id="GO:0030313">
    <property type="term" value="C:cell envelope"/>
    <property type="evidence" value="ECO:0007669"/>
    <property type="project" value="UniProtKB-SubCell"/>
</dbReference>
<evidence type="ECO:0000256" key="2">
    <source>
        <dbReference type="ARBA" id="ARBA00005695"/>
    </source>
</evidence>